<keyword evidence="5" id="KW-1185">Reference proteome</keyword>
<dbReference type="InterPro" id="IPR050922">
    <property type="entry name" value="LytR/CpsA/Psr_CW_biosynth"/>
</dbReference>
<dbReference type="AlphaFoldDB" id="A0A561W9G1"/>
<reference evidence="4 5" key="1">
    <citation type="submission" date="2019-06" db="EMBL/GenBank/DDBJ databases">
        <title>Sequencing the genomes of 1000 actinobacteria strains.</title>
        <authorList>
            <person name="Klenk H.-P."/>
        </authorList>
    </citation>
    <scope>NUCLEOTIDE SEQUENCE [LARGE SCALE GENOMIC DNA]</scope>
    <source>
        <strain evidence="4 5">DSM 43866</strain>
    </source>
</reference>
<evidence type="ECO:0000256" key="1">
    <source>
        <dbReference type="ARBA" id="ARBA00006068"/>
    </source>
</evidence>
<evidence type="ECO:0000313" key="4">
    <source>
        <dbReference type="EMBL" id="TWG20494.1"/>
    </source>
</evidence>
<evidence type="ECO:0000313" key="5">
    <source>
        <dbReference type="Proteomes" id="UP000320239"/>
    </source>
</evidence>
<dbReference type="InterPro" id="IPR004474">
    <property type="entry name" value="LytR_CpsA_psr"/>
</dbReference>
<gene>
    <name evidence="4" type="ORF">FHX34_10322</name>
</gene>
<dbReference type="Proteomes" id="UP000320239">
    <property type="component" value="Unassembled WGS sequence"/>
</dbReference>
<protein>
    <submittedName>
        <fullName evidence="4">LytR family transcriptional attenuator</fullName>
    </submittedName>
</protein>
<feature type="domain" description="Cell envelope-related transcriptional attenuator" evidence="3">
    <location>
        <begin position="68"/>
        <end position="259"/>
    </location>
</feature>
<comment type="similarity">
    <text evidence="1">Belongs to the LytR/CpsA/Psr (LCP) family.</text>
</comment>
<feature type="compositionally biased region" description="Basic and acidic residues" evidence="2">
    <location>
        <begin position="181"/>
        <end position="203"/>
    </location>
</feature>
<sequence length="357" mass="38085">MNGFGHGRGPRWARLRVVLGSLLMIPALAAGPAVVPSVRAAAAAPISGALNILLVGIDPRNAHTAPLADSIIVAHVPADRSGAFLFSIPRDLVVPIPAFAESGSTAQRTKINAAMALGSRVGDREYRPAQGYQLLARTVAELTGIPRFDAGAILDFGGFTRLVDELGGLSVVVDQTVVSEHRKPDGTPRDRLSECPGHDDCHRPYTGPQKVYPTSDRPVPFTGWEALDYVRQRYGLPHSDYDRQRHQRQFVKALAKKLKRTVLTSPGRLPRLTGALGDSLTFVGGGHGLAGWAAHLDALHLSRMTTIGLPGSALFEDGVYRGEQFPAAVHDFFAAVAADRVAEFLLSHPAAVSIDAG</sequence>
<proteinExistence type="inferred from homology"/>
<evidence type="ECO:0000259" key="3">
    <source>
        <dbReference type="Pfam" id="PF03816"/>
    </source>
</evidence>
<dbReference type="PANTHER" id="PTHR33392:SF6">
    <property type="entry name" value="POLYISOPRENYL-TEICHOIC ACID--PEPTIDOGLYCAN TEICHOIC ACID TRANSFERASE TAGU"/>
    <property type="match status" value="1"/>
</dbReference>
<comment type="caution">
    <text evidence="4">The sequence shown here is derived from an EMBL/GenBank/DDBJ whole genome shotgun (WGS) entry which is preliminary data.</text>
</comment>
<organism evidence="4 5">
    <name type="scientific">Actinoplanes teichomyceticus</name>
    <dbReference type="NCBI Taxonomy" id="1867"/>
    <lineage>
        <taxon>Bacteria</taxon>
        <taxon>Bacillati</taxon>
        <taxon>Actinomycetota</taxon>
        <taxon>Actinomycetes</taxon>
        <taxon>Micromonosporales</taxon>
        <taxon>Micromonosporaceae</taxon>
        <taxon>Actinoplanes</taxon>
    </lineage>
</organism>
<evidence type="ECO:0000256" key="2">
    <source>
        <dbReference type="SAM" id="MobiDB-lite"/>
    </source>
</evidence>
<accession>A0A561W9G1</accession>
<name>A0A561W9G1_ACTTI</name>
<dbReference type="Gene3D" id="3.40.630.190">
    <property type="entry name" value="LCP protein"/>
    <property type="match status" value="1"/>
</dbReference>
<feature type="region of interest" description="Disordered" evidence="2">
    <location>
        <begin position="181"/>
        <end position="214"/>
    </location>
</feature>
<dbReference type="PANTHER" id="PTHR33392">
    <property type="entry name" value="POLYISOPRENYL-TEICHOIC ACID--PEPTIDOGLYCAN TEICHOIC ACID TRANSFERASE TAGU"/>
    <property type="match status" value="1"/>
</dbReference>
<dbReference type="EMBL" id="VIWY01000003">
    <property type="protein sequence ID" value="TWG20494.1"/>
    <property type="molecule type" value="Genomic_DNA"/>
</dbReference>
<dbReference type="Pfam" id="PF03816">
    <property type="entry name" value="LytR_cpsA_psr"/>
    <property type="match status" value="1"/>
</dbReference>